<dbReference type="Gene3D" id="3.40.50.1390">
    <property type="entry name" value="Resolvase, N-terminal catalytic domain"/>
    <property type="match status" value="1"/>
</dbReference>
<dbReference type="InterPro" id="IPR011109">
    <property type="entry name" value="DNA_bind_recombinase_dom"/>
</dbReference>
<dbReference type="PANTHER" id="PTHR30461:SF23">
    <property type="entry name" value="DNA RECOMBINASE-RELATED"/>
    <property type="match status" value="1"/>
</dbReference>
<dbReference type="RefSeq" id="WP_146436447.1">
    <property type="nucleotide sequence ID" value="NZ_SJPF01000006.1"/>
</dbReference>
<accession>A0A5C5UX23</accession>
<dbReference type="Pfam" id="PF13408">
    <property type="entry name" value="Zn_ribbon_recom"/>
    <property type="match status" value="1"/>
</dbReference>
<sequence>MNKRAKPPAEPDSIRCAIYTRKSTEEGLEQEFNTLDAQREAGEAYIQSQRHENWVCLPDRYDDGGFTGANMDRPALRRLLADIESGKVNCVVVYKVDRLSRSLLDFTRIIETFDRNKVSFVSVTQAFNTASSMGRLVLNVLLSFAQFEREMISERTRDKIAAARRKGKWSGGLPVLGYNVEQTKLVLDDTEARRVREIFEMYLERQSILDVANELDARCWRTKRWTTKKDTERGGRRFDKGSLYALLTNVVYVGKVRYKAEVHEGEHEPIIDPETFEKVQTLLQQNGSSGGKAVRNKHHALLRGLLHCSACQCGMSHSYSKKKGNRLYRYYVCQKAQKRGWDSCPAPSIPAGEIEQFIVNEIKAIGRDPQVISATLEQVRVQTAQQTERLQAERLELHQELRDAHAELGQLAATVGPGDSRLADAHDRIQEAERRSTEIEDELAALGGDTLDRTEVAAALAEFDAVWACLAPREQERVIGLLVERVEYDGDGGNISITFRPSGIRTLVGELANTKEEVAA</sequence>
<dbReference type="GO" id="GO:0003677">
    <property type="term" value="F:DNA binding"/>
    <property type="evidence" value="ECO:0007669"/>
    <property type="project" value="InterPro"/>
</dbReference>
<dbReference type="PANTHER" id="PTHR30461">
    <property type="entry name" value="DNA-INVERTASE FROM LAMBDOID PROPHAGE"/>
    <property type="match status" value="1"/>
</dbReference>
<dbReference type="InterPro" id="IPR038109">
    <property type="entry name" value="DNA_bind_recomb_sf"/>
</dbReference>
<keyword evidence="5" id="KW-1185">Reference proteome</keyword>
<dbReference type="PROSITE" id="PS51736">
    <property type="entry name" value="RECOMBINASES_3"/>
    <property type="match status" value="1"/>
</dbReference>
<evidence type="ECO:0000259" key="3">
    <source>
        <dbReference type="PROSITE" id="PS51737"/>
    </source>
</evidence>
<dbReference type="GO" id="GO:0000150">
    <property type="term" value="F:DNA strand exchange activity"/>
    <property type="evidence" value="ECO:0007669"/>
    <property type="project" value="InterPro"/>
</dbReference>
<dbReference type="OrthoDB" id="266184at2"/>
<dbReference type="InterPro" id="IPR006119">
    <property type="entry name" value="Resolv_N"/>
</dbReference>
<evidence type="ECO:0000256" key="1">
    <source>
        <dbReference type="SAM" id="Coils"/>
    </source>
</evidence>
<evidence type="ECO:0000313" key="4">
    <source>
        <dbReference type="EMBL" id="TWT30130.1"/>
    </source>
</evidence>
<gene>
    <name evidence="4" type="primary">hin_2</name>
    <name evidence="4" type="ORF">Enr8_47890</name>
</gene>
<comment type="caution">
    <text evidence="4">The sequence shown here is derived from an EMBL/GenBank/DDBJ whole genome shotgun (WGS) entry which is preliminary data.</text>
</comment>
<feature type="coiled-coil region" evidence="1">
    <location>
        <begin position="387"/>
        <end position="449"/>
    </location>
</feature>
<dbReference type="CDD" id="cd03768">
    <property type="entry name" value="SR_ResInv"/>
    <property type="match status" value="1"/>
</dbReference>
<dbReference type="Pfam" id="PF00239">
    <property type="entry name" value="Resolvase"/>
    <property type="match status" value="1"/>
</dbReference>
<protein>
    <submittedName>
        <fullName evidence="4">DNA-invertase hin</fullName>
    </submittedName>
</protein>
<reference evidence="4 5" key="1">
    <citation type="submission" date="2019-02" db="EMBL/GenBank/DDBJ databases">
        <title>Deep-cultivation of Planctomycetes and their phenomic and genomic characterization uncovers novel biology.</title>
        <authorList>
            <person name="Wiegand S."/>
            <person name="Jogler M."/>
            <person name="Boedeker C."/>
            <person name="Pinto D."/>
            <person name="Vollmers J."/>
            <person name="Rivas-Marin E."/>
            <person name="Kohn T."/>
            <person name="Peeters S.H."/>
            <person name="Heuer A."/>
            <person name="Rast P."/>
            <person name="Oberbeckmann S."/>
            <person name="Bunk B."/>
            <person name="Jeske O."/>
            <person name="Meyerdierks A."/>
            <person name="Storesund J.E."/>
            <person name="Kallscheuer N."/>
            <person name="Luecker S."/>
            <person name="Lage O.M."/>
            <person name="Pohl T."/>
            <person name="Merkel B.J."/>
            <person name="Hornburger P."/>
            <person name="Mueller R.-W."/>
            <person name="Bruemmer F."/>
            <person name="Labrenz M."/>
            <person name="Spormann A.M."/>
            <person name="Op Den Camp H."/>
            <person name="Overmann J."/>
            <person name="Amann R."/>
            <person name="Jetten M.S.M."/>
            <person name="Mascher T."/>
            <person name="Medema M.H."/>
            <person name="Devos D.P."/>
            <person name="Kaster A.-K."/>
            <person name="Ovreas L."/>
            <person name="Rohde M."/>
            <person name="Galperin M.Y."/>
            <person name="Jogler C."/>
        </authorList>
    </citation>
    <scope>NUCLEOTIDE SEQUENCE [LARGE SCALE GENOMIC DNA]</scope>
    <source>
        <strain evidence="4 5">Enr8</strain>
    </source>
</reference>
<dbReference type="Pfam" id="PF07508">
    <property type="entry name" value="Recombinase"/>
    <property type="match status" value="1"/>
</dbReference>
<dbReference type="SMART" id="SM00857">
    <property type="entry name" value="Resolvase"/>
    <property type="match status" value="1"/>
</dbReference>
<evidence type="ECO:0000313" key="5">
    <source>
        <dbReference type="Proteomes" id="UP000318878"/>
    </source>
</evidence>
<dbReference type="Gene3D" id="3.90.1750.20">
    <property type="entry name" value="Putative Large Serine Recombinase, Chain B, Domain 2"/>
    <property type="match status" value="1"/>
</dbReference>
<organism evidence="4 5">
    <name type="scientific">Blastopirellula retiformator</name>
    <dbReference type="NCBI Taxonomy" id="2527970"/>
    <lineage>
        <taxon>Bacteria</taxon>
        <taxon>Pseudomonadati</taxon>
        <taxon>Planctomycetota</taxon>
        <taxon>Planctomycetia</taxon>
        <taxon>Pirellulales</taxon>
        <taxon>Pirellulaceae</taxon>
        <taxon>Blastopirellula</taxon>
    </lineage>
</organism>
<dbReference type="AlphaFoldDB" id="A0A5C5UX23"/>
<proteinExistence type="predicted"/>
<dbReference type="SUPFAM" id="SSF53041">
    <property type="entry name" value="Resolvase-like"/>
    <property type="match status" value="1"/>
</dbReference>
<evidence type="ECO:0000259" key="2">
    <source>
        <dbReference type="PROSITE" id="PS51736"/>
    </source>
</evidence>
<dbReference type="PROSITE" id="PS51737">
    <property type="entry name" value="RECOMBINASE_DNA_BIND"/>
    <property type="match status" value="1"/>
</dbReference>
<dbReference type="Proteomes" id="UP000318878">
    <property type="component" value="Unassembled WGS sequence"/>
</dbReference>
<keyword evidence="1" id="KW-0175">Coiled coil</keyword>
<name>A0A5C5UX23_9BACT</name>
<dbReference type="InterPro" id="IPR050639">
    <property type="entry name" value="SSR_resolvase"/>
</dbReference>
<feature type="domain" description="Resolvase/invertase-type recombinase catalytic" evidence="2">
    <location>
        <begin position="15"/>
        <end position="167"/>
    </location>
</feature>
<feature type="domain" description="Recombinase" evidence="3">
    <location>
        <begin position="175"/>
        <end position="289"/>
    </location>
</feature>
<dbReference type="InterPro" id="IPR025827">
    <property type="entry name" value="Zn_ribbon_recom_dom"/>
</dbReference>
<dbReference type="EMBL" id="SJPF01000006">
    <property type="protein sequence ID" value="TWT30130.1"/>
    <property type="molecule type" value="Genomic_DNA"/>
</dbReference>
<dbReference type="InterPro" id="IPR036162">
    <property type="entry name" value="Resolvase-like_N_sf"/>
</dbReference>